<gene>
    <name evidence="1" type="ORF">UFOPK3967_02996</name>
</gene>
<dbReference type="AlphaFoldDB" id="A0A6J7R8I2"/>
<proteinExistence type="predicted"/>
<name>A0A6J7R8I2_9ZZZZ</name>
<organism evidence="1">
    <name type="scientific">freshwater metagenome</name>
    <dbReference type="NCBI Taxonomy" id="449393"/>
    <lineage>
        <taxon>unclassified sequences</taxon>
        <taxon>metagenomes</taxon>
        <taxon>ecological metagenomes</taxon>
    </lineage>
</organism>
<reference evidence="1" key="1">
    <citation type="submission" date="2020-05" db="EMBL/GenBank/DDBJ databases">
        <authorList>
            <person name="Chiriac C."/>
            <person name="Salcher M."/>
            <person name="Ghai R."/>
            <person name="Kavagutti S V."/>
        </authorList>
    </citation>
    <scope>NUCLEOTIDE SEQUENCE</scope>
</reference>
<accession>A0A6J7R8I2</accession>
<evidence type="ECO:0000313" key="1">
    <source>
        <dbReference type="EMBL" id="CAB5025036.1"/>
    </source>
</evidence>
<protein>
    <submittedName>
        <fullName evidence="1">Unannotated protein</fullName>
    </submittedName>
</protein>
<sequence>MGDVGRGVVELLGAERAGQPIGEAVALGKAHPQLTVGEGGQRRRGQS</sequence>
<dbReference type="EMBL" id="CAFBOS010000286">
    <property type="protein sequence ID" value="CAB5025036.1"/>
    <property type="molecule type" value="Genomic_DNA"/>
</dbReference>